<keyword evidence="1" id="KW-0472">Membrane</keyword>
<feature type="transmembrane region" description="Helical" evidence="1">
    <location>
        <begin position="80"/>
        <end position="103"/>
    </location>
</feature>
<organism evidence="2 3">
    <name type="scientific">Loxostege sticticalis</name>
    <name type="common">Beet webworm moth</name>
    <dbReference type="NCBI Taxonomy" id="481309"/>
    <lineage>
        <taxon>Eukaryota</taxon>
        <taxon>Metazoa</taxon>
        <taxon>Ecdysozoa</taxon>
        <taxon>Arthropoda</taxon>
        <taxon>Hexapoda</taxon>
        <taxon>Insecta</taxon>
        <taxon>Pterygota</taxon>
        <taxon>Neoptera</taxon>
        <taxon>Endopterygota</taxon>
        <taxon>Lepidoptera</taxon>
        <taxon>Glossata</taxon>
        <taxon>Ditrysia</taxon>
        <taxon>Pyraloidea</taxon>
        <taxon>Crambidae</taxon>
        <taxon>Pyraustinae</taxon>
        <taxon>Loxostege</taxon>
    </lineage>
</organism>
<dbReference type="AlphaFoldDB" id="A0ABD0S5D1"/>
<feature type="transmembrane region" description="Helical" evidence="1">
    <location>
        <begin position="115"/>
        <end position="142"/>
    </location>
</feature>
<feature type="transmembrane region" description="Helical" evidence="1">
    <location>
        <begin position="162"/>
        <end position="185"/>
    </location>
</feature>
<accession>A0ABD0S5D1</accession>
<feature type="transmembrane region" description="Helical" evidence="1">
    <location>
        <begin position="190"/>
        <end position="213"/>
    </location>
</feature>
<proteinExistence type="predicted"/>
<gene>
    <name evidence="2" type="ORF">ABMA28_011502</name>
</gene>
<keyword evidence="1" id="KW-0812">Transmembrane</keyword>
<dbReference type="EMBL" id="JBEDNZ010000029">
    <property type="protein sequence ID" value="KAL0809285.1"/>
    <property type="molecule type" value="Genomic_DNA"/>
</dbReference>
<feature type="transmembrane region" description="Helical" evidence="1">
    <location>
        <begin position="233"/>
        <end position="250"/>
    </location>
</feature>
<dbReference type="Proteomes" id="UP001549921">
    <property type="component" value="Unassembled WGS sequence"/>
</dbReference>
<sequence>MDSQNVTFGHYSYENEKSGSKLDISNVRKSTYVHRAYFTLRTILTSYVSNLLNVKCSVVEHFEILTKGVKSAVDCTSHNLSLRICTILTAVILTAVILTAVILTVSVTRECQVSIVLTFLTLTCVFSDNLTVLVALMLTVSLTDTVGSTEFRVAVISTPFKVTGVVLDLVILLSVLIFVVTLTILVIVEVLVLSIIVASLTFDVTTCIFFRALNVDVRMTGVYMTTSKLSNENDWILTVKVTVLSICVFLEINGRAYICVCVSICARDSYVFYPLFAVSDFFMWRPQLKVMDCNFKFVYFIIFIINGKLSTRQPSRSITMASVVCVHYKRLYELVCDLDSVADVIKKRAYHDGTDFSLVLSVDIRKPVIFYCYYNFIIDNVIPNIVLSFLHMSVILMPFFKIAYFYPVSGFLVSLSCQFAENVGVVGSTSSNML</sequence>
<evidence type="ECO:0000313" key="3">
    <source>
        <dbReference type="Proteomes" id="UP001549921"/>
    </source>
</evidence>
<evidence type="ECO:0000256" key="1">
    <source>
        <dbReference type="SAM" id="Phobius"/>
    </source>
</evidence>
<evidence type="ECO:0008006" key="4">
    <source>
        <dbReference type="Google" id="ProtNLM"/>
    </source>
</evidence>
<keyword evidence="1" id="KW-1133">Transmembrane helix</keyword>
<name>A0ABD0S5D1_LOXSC</name>
<comment type="caution">
    <text evidence="2">The sequence shown here is derived from an EMBL/GenBank/DDBJ whole genome shotgun (WGS) entry which is preliminary data.</text>
</comment>
<reference evidence="2 3" key="1">
    <citation type="submission" date="2024-06" db="EMBL/GenBank/DDBJ databases">
        <title>A chromosome-level genome assembly of beet webworm, Loxostege sticticalis.</title>
        <authorList>
            <person name="Zhang Y."/>
        </authorList>
    </citation>
    <scope>NUCLEOTIDE SEQUENCE [LARGE SCALE GENOMIC DNA]</scope>
    <source>
        <strain evidence="2">AQ028</strain>
        <tissue evidence="2">Male pupae</tissue>
    </source>
</reference>
<protein>
    <recommendedName>
        <fullName evidence="4">Odorant receptor</fullName>
    </recommendedName>
</protein>
<feature type="transmembrane region" description="Helical" evidence="1">
    <location>
        <begin position="385"/>
        <end position="406"/>
    </location>
</feature>
<evidence type="ECO:0000313" key="2">
    <source>
        <dbReference type="EMBL" id="KAL0809285.1"/>
    </source>
</evidence>